<dbReference type="EMBL" id="SJPP01000003">
    <property type="protein sequence ID" value="TWU07187.1"/>
    <property type="molecule type" value="Genomic_DNA"/>
</dbReference>
<name>A0A5C6B5Z8_9PLAN</name>
<evidence type="ECO:0000313" key="2">
    <source>
        <dbReference type="EMBL" id="TWU07187.1"/>
    </source>
</evidence>
<feature type="transmembrane region" description="Helical" evidence="1">
    <location>
        <begin position="35"/>
        <end position="59"/>
    </location>
</feature>
<dbReference type="Proteomes" id="UP000320735">
    <property type="component" value="Unassembled WGS sequence"/>
</dbReference>
<organism evidence="2 3">
    <name type="scientific">Symmachiella macrocystis</name>
    <dbReference type="NCBI Taxonomy" id="2527985"/>
    <lineage>
        <taxon>Bacteria</taxon>
        <taxon>Pseudomonadati</taxon>
        <taxon>Planctomycetota</taxon>
        <taxon>Planctomycetia</taxon>
        <taxon>Planctomycetales</taxon>
        <taxon>Planctomycetaceae</taxon>
        <taxon>Symmachiella</taxon>
    </lineage>
</organism>
<evidence type="ECO:0000313" key="3">
    <source>
        <dbReference type="Proteomes" id="UP000320735"/>
    </source>
</evidence>
<keyword evidence="1" id="KW-0812">Transmembrane</keyword>
<reference evidence="2 3" key="1">
    <citation type="submission" date="2019-02" db="EMBL/GenBank/DDBJ databases">
        <title>Deep-cultivation of Planctomycetes and their phenomic and genomic characterization uncovers novel biology.</title>
        <authorList>
            <person name="Wiegand S."/>
            <person name="Jogler M."/>
            <person name="Boedeker C."/>
            <person name="Pinto D."/>
            <person name="Vollmers J."/>
            <person name="Rivas-Marin E."/>
            <person name="Kohn T."/>
            <person name="Peeters S.H."/>
            <person name="Heuer A."/>
            <person name="Rast P."/>
            <person name="Oberbeckmann S."/>
            <person name="Bunk B."/>
            <person name="Jeske O."/>
            <person name="Meyerdierks A."/>
            <person name="Storesund J.E."/>
            <person name="Kallscheuer N."/>
            <person name="Luecker S."/>
            <person name="Lage O.M."/>
            <person name="Pohl T."/>
            <person name="Merkel B.J."/>
            <person name="Hornburger P."/>
            <person name="Mueller R.-W."/>
            <person name="Bruemmer F."/>
            <person name="Labrenz M."/>
            <person name="Spormann A.M."/>
            <person name="Op Den Camp H."/>
            <person name="Overmann J."/>
            <person name="Amann R."/>
            <person name="Jetten M.S.M."/>
            <person name="Mascher T."/>
            <person name="Medema M.H."/>
            <person name="Devos D.P."/>
            <person name="Kaster A.-K."/>
            <person name="Ovreas L."/>
            <person name="Rohde M."/>
            <person name="Galperin M.Y."/>
            <person name="Jogler C."/>
        </authorList>
    </citation>
    <scope>NUCLEOTIDE SEQUENCE [LARGE SCALE GENOMIC DNA]</scope>
    <source>
        <strain evidence="2 3">CA54</strain>
    </source>
</reference>
<comment type="caution">
    <text evidence="2">The sequence shown here is derived from an EMBL/GenBank/DDBJ whole genome shotgun (WGS) entry which is preliminary data.</text>
</comment>
<keyword evidence="1" id="KW-0472">Membrane</keyword>
<gene>
    <name evidence="2" type="ORF">CA54_55920</name>
</gene>
<sequence>MATLAITTILKTYRRKYSKLLPLSRTHKGAVALKYIYWTIAGLILIASYPLAVGPYAWLVQNGQLSWESFQKIDPVFYPVGKYSREHETVNALYRSYLKLWLRDDDECEVFLFKQIFMRNIRPSEQLENKPTMECGLSID</sequence>
<protein>
    <submittedName>
        <fullName evidence="2">Uncharacterized protein</fullName>
    </submittedName>
</protein>
<evidence type="ECO:0000256" key="1">
    <source>
        <dbReference type="SAM" id="Phobius"/>
    </source>
</evidence>
<proteinExistence type="predicted"/>
<keyword evidence="3" id="KW-1185">Reference proteome</keyword>
<keyword evidence="1" id="KW-1133">Transmembrane helix</keyword>
<accession>A0A5C6B5Z8</accession>
<dbReference type="AlphaFoldDB" id="A0A5C6B5Z8"/>